<name>B6WTP7_9BACT</name>
<reference evidence="2 3" key="2">
    <citation type="submission" date="2008-10" db="EMBL/GenBank/DDBJ databases">
        <authorList>
            <person name="Fulton L."/>
            <person name="Clifton S."/>
            <person name="Fulton B."/>
            <person name="Xu J."/>
            <person name="Minx P."/>
            <person name="Pepin K.H."/>
            <person name="Johnson M."/>
            <person name="Bhonagiri V."/>
            <person name="Nash W.E."/>
            <person name="Mardis E.R."/>
            <person name="Wilson R.K."/>
        </authorList>
    </citation>
    <scope>NUCLEOTIDE SEQUENCE [LARGE SCALE GENOMIC DNA]</scope>
    <source>
        <strain evidence="2 3">ATCC 29098</strain>
    </source>
</reference>
<dbReference type="HOGENOM" id="CLU_2914984_0_0_7"/>
<evidence type="ECO:0000313" key="2">
    <source>
        <dbReference type="EMBL" id="EEB33638.1"/>
    </source>
</evidence>
<comment type="caution">
    <text evidence="2">The sequence shown here is derived from an EMBL/GenBank/DDBJ whole genome shotgun (WGS) entry which is preliminary data.</text>
</comment>
<proteinExistence type="predicted"/>
<dbReference type="AlphaFoldDB" id="B6WTP7"/>
<feature type="region of interest" description="Disordered" evidence="1">
    <location>
        <begin position="27"/>
        <end position="61"/>
    </location>
</feature>
<protein>
    <submittedName>
        <fullName evidence="2">Uncharacterized protein</fullName>
    </submittedName>
</protein>
<dbReference type="Proteomes" id="UP000003676">
    <property type="component" value="Unassembled WGS sequence"/>
</dbReference>
<accession>B6WTP7</accession>
<gene>
    <name evidence="2" type="ORF">DESPIG_01453</name>
</gene>
<evidence type="ECO:0000313" key="3">
    <source>
        <dbReference type="Proteomes" id="UP000003676"/>
    </source>
</evidence>
<dbReference type="EMBL" id="ABXU01000034">
    <property type="protein sequence ID" value="EEB33638.1"/>
    <property type="molecule type" value="Genomic_DNA"/>
</dbReference>
<evidence type="ECO:0000256" key="1">
    <source>
        <dbReference type="SAM" id="MobiDB-lite"/>
    </source>
</evidence>
<organism evidence="2 3">
    <name type="scientific">Desulfovibrio piger ATCC 29098</name>
    <dbReference type="NCBI Taxonomy" id="411464"/>
    <lineage>
        <taxon>Bacteria</taxon>
        <taxon>Pseudomonadati</taxon>
        <taxon>Thermodesulfobacteriota</taxon>
        <taxon>Desulfovibrionia</taxon>
        <taxon>Desulfovibrionales</taxon>
        <taxon>Desulfovibrionaceae</taxon>
        <taxon>Desulfovibrio</taxon>
    </lineage>
</organism>
<sequence>MLFEEKGRCIRSALFVSMGMKKGPSERAVLDGTGCGGAVPSSRGGKEVPQHAAGQENMEEV</sequence>
<reference evidence="2 3" key="1">
    <citation type="submission" date="2008-10" db="EMBL/GenBank/DDBJ databases">
        <title>Draft genome sequence of Desulvovibrio piger (ATCC 29098).</title>
        <authorList>
            <person name="Sudarsanam P."/>
            <person name="Ley R."/>
            <person name="Guruge J."/>
            <person name="Turnbaugh P.J."/>
            <person name="Mahowald M."/>
            <person name="Liep D."/>
            <person name="Gordon J."/>
        </authorList>
    </citation>
    <scope>NUCLEOTIDE SEQUENCE [LARGE SCALE GENOMIC DNA]</scope>
    <source>
        <strain evidence="2 3">ATCC 29098</strain>
    </source>
</reference>